<dbReference type="GO" id="GO:0051604">
    <property type="term" value="P:protein maturation"/>
    <property type="evidence" value="ECO:0007669"/>
    <property type="project" value="InterPro"/>
</dbReference>
<evidence type="ECO:0000313" key="12">
    <source>
        <dbReference type="Proteomes" id="UP001162156"/>
    </source>
</evidence>
<evidence type="ECO:0000256" key="1">
    <source>
        <dbReference type="ARBA" id="ARBA00004477"/>
    </source>
</evidence>
<keyword evidence="12" id="KW-1185">Reference proteome</keyword>
<organism evidence="11 12">
    <name type="scientific">Rhamnusium bicolor</name>
    <dbReference type="NCBI Taxonomy" id="1586634"/>
    <lineage>
        <taxon>Eukaryota</taxon>
        <taxon>Metazoa</taxon>
        <taxon>Ecdysozoa</taxon>
        <taxon>Arthropoda</taxon>
        <taxon>Hexapoda</taxon>
        <taxon>Insecta</taxon>
        <taxon>Pterygota</taxon>
        <taxon>Neoptera</taxon>
        <taxon>Endopterygota</taxon>
        <taxon>Coleoptera</taxon>
        <taxon>Polyphaga</taxon>
        <taxon>Cucujiformia</taxon>
        <taxon>Chrysomeloidea</taxon>
        <taxon>Cerambycidae</taxon>
        <taxon>Lepturinae</taxon>
        <taxon>Rhagiini</taxon>
        <taxon>Rhamnusium</taxon>
    </lineage>
</organism>
<keyword evidence="3 8" id="KW-0812">Transmembrane</keyword>
<reference evidence="11" key="1">
    <citation type="journal article" date="2023" name="Insect Mol. Biol.">
        <title>Genome sequencing provides insights into the evolution of gene families encoding plant cell wall-degrading enzymes in longhorned beetles.</title>
        <authorList>
            <person name="Shin N.R."/>
            <person name="Okamura Y."/>
            <person name="Kirsch R."/>
            <person name="Pauchet Y."/>
        </authorList>
    </citation>
    <scope>NUCLEOTIDE SEQUENCE</scope>
    <source>
        <strain evidence="11">RBIC_L_NR</strain>
    </source>
</reference>
<dbReference type="EMBL" id="JANEYF010001447">
    <property type="protein sequence ID" value="KAJ8964087.1"/>
    <property type="molecule type" value="Genomic_DNA"/>
</dbReference>
<comment type="subcellular location">
    <subcellularLocation>
        <location evidence="1 8">Endoplasmic reticulum membrane</location>
        <topology evidence="1 8">Multi-pass membrane protein</topology>
    </subcellularLocation>
</comment>
<evidence type="ECO:0000259" key="10">
    <source>
        <dbReference type="Pfam" id="PF25179"/>
    </source>
</evidence>
<accession>A0AAV8ZKP8</accession>
<feature type="transmembrane region" description="Helical" evidence="8">
    <location>
        <begin position="141"/>
        <end position="165"/>
    </location>
</feature>
<dbReference type="GO" id="GO:0005789">
    <property type="term" value="C:endoplasmic reticulum membrane"/>
    <property type="evidence" value="ECO:0007669"/>
    <property type="project" value="UniProtKB-SubCell"/>
</dbReference>
<dbReference type="AlphaFoldDB" id="A0AAV8ZKP8"/>
<evidence type="ECO:0000256" key="3">
    <source>
        <dbReference type="ARBA" id="ARBA00022692"/>
    </source>
</evidence>
<protein>
    <recommendedName>
        <fullName evidence="8">Lipase maturation factor</fullName>
    </recommendedName>
</protein>
<evidence type="ECO:0000256" key="8">
    <source>
        <dbReference type="RuleBase" id="RU361229"/>
    </source>
</evidence>
<evidence type="ECO:0000256" key="5">
    <source>
        <dbReference type="ARBA" id="ARBA00022989"/>
    </source>
</evidence>
<dbReference type="Pfam" id="PF25179">
    <property type="entry name" value="LMF1_C"/>
    <property type="match status" value="1"/>
</dbReference>
<dbReference type="PANTHER" id="PTHR14463">
    <property type="entry name" value="LIPASE MATURATION FACTOR"/>
    <property type="match status" value="1"/>
</dbReference>
<dbReference type="InterPro" id="IPR057434">
    <property type="entry name" value="LMF1/2_N"/>
</dbReference>
<feature type="transmembrane region" description="Helical" evidence="8">
    <location>
        <begin position="409"/>
        <end position="428"/>
    </location>
</feature>
<proteinExistence type="inferred from homology"/>
<evidence type="ECO:0000313" key="11">
    <source>
        <dbReference type="EMBL" id="KAJ8964087.1"/>
    </source>
</evidence>
<feature type="domain" description="Lipase maturation factor 1/2 N-terminal" evidence="9">
    <location>
        <begin position="1"/>
        <end position="86"/>
    </location>
</feature>
<feature type="transmembrane region" description="Helical" evidence="8">
    <location>
        <begin position="53"/>
        <end position="77"/>
    </location>
</feature>
<sequence>MPLPSPLSWYSHHLPHWFLSLVQVFANVSEIILPFLFLVPIRSVRMTSFVFQIVLQICIVLTGNFDFSNMLLVTLLLSLLDDQFFYGRKKSLSKWSIVGTIFNVLIHGAILYGVVLLFSLKINGTRINSEIAFTKSQFDNILGQGLTYTIHFGLLSLAGTVLYTLSNVLFDNQGTGSKTFGIISTIFYGVIAILLFFSNTVPLASLHPASNSTINPAIRATYNRLHKLHAVNQYGLFSKMTGIDGRPEIVLEGSNSIEGPWKEYNFLYKPGNVNHSLPFVAPYAPKLDWQMYWAAYSTYDKQPWLLSLTHRLLVGKSEVLALLDKLHSPFVQQPPKYIRGILYKSKSAWWTREKVGEYFPAYTKDSPGLIEFLKARNLLPTISKQVVNPIWKQALDTIRYITNHLEATLLFWAVFTAGLALICTSGSSKKISQNTFYYTGLFYFMYFFL</sequence>
<feature type="transmembrane region" description="Helical" evidence="8">
    <location>
        <begin position="177"/>
        <end position="197"/>
    </location>
</feature>
<dbReference type="PANTHER" id="PTHR14463:SF5">
    <property type="entry name" value="LIPASE MATURATION FACTOR 2"/>
    <property type="match status" value="1"/>
</dbReference>
<keyword evidence="4 8" id="KW-0256">Endoplasmic reticulum</keyword>
<comment type="similarity">
    <text evidence="2 8">Belongs to the lipase maturation factor family.</text>
</comment>
<evidence type="ECO:0000259" key="9">
    <source>
        <dbReference type="Pfam" id="PF06762"/>
    </source>
</evidence>
<feature type="transmembrane region" description="Helical" evidence="8">
    <location>
        <begin position="97"/>
        <end position="120"/>
    </location>
</feature>
<dbReference type="Proteomes" id="UP001162156">
    <property type="component" value="Unassembled WGS sequence"/>
</dbReference>
<dbReference type="InterPro" id="IPR057433">
    <property type="entry name" value="LMF1/2_C"/>
</dbReference>
<keyword evidence="5 8" id="KW-1133">Transmembrane helix</keyword>
<comment type="function">
    <text evidence="8">Involved in the maturation of specific proteins in the endoplasmic reticulum.</text>
</comment>
<keyword evidence="6 8" id="KW-0472">Membrane</keyword>
<feature type="domain" description="Lipase maturation factor 1/2 C-terminal" evidence="10">
    <location>
        <begin position="231"/>
        <end position="360"/>
    </location>
</feature>
<name>A0AAV8ZKP8_9CUCU</name>
<comment type="caution">
    <text evidence="11">The sequence shown here is derived from an EMBL/GenBank/DDBJ whole genome shotgun (WGS) entry which is preliminary data.</text>
</comment>
<evidence type="ECO:0000256" key="4">
    <source>
        <dbReference type="ARBA" id="ARBA00022824"/>
    </source>
</evidence>
<keyword evidence="7" id="KW-0325">Glycoprotein</keyword>
<feature type="transmembrane region" description="Helical" evidence="8">
    <location>
        <begin position="20"/>
        <end position="41"/>
    </location>
</feature>
<evidence type="ECO:0000256" key="7">
    <source>
        <dbReference type="ARBA" id="ARBA00023180"/>
    </source>
</evidence>
<evidence type="ECO:0000256" key="6">
    <source>
        <dbReference type="ARBA" id="ARBA00023136"/>
    </source>
</evidence>
<evidence type="ECO:0000256" key="2">
    <source>
        <dbReference type="ARBA" id="ARBA00005512"/>
    </source>
</evidence>
<gene>
    <name evidence="11" type="ORF">NQ314_005141</name>
</gene>
<dbReference type="InterPro" id="IPR009613">
    <property type="entry name" value="LMF"/>
</dbReference>
<dbReference type="Pfam" id="PF06762">
    <property type="entry name" value="LMF1"/>
    <property type="match status" value="1"/>
</dbReference>